<name>A0AA42CKF5_9HYPH</name>
<comment type="caution">
    <text evidence="6">The sequence shown here is derived from an EMBL/GenBank/DDBJ whole genome shotgun (WGS) entry which is preliminary data.</text>
</comment>
<evidence type="ECO:0000259" key="5">
    <source>
        <dbReference type="PROSITE" id="PS51891"/>
    </source>
</evidence>
<keyword evidence="4" id="KW-0456">Lyase</keyword>
<reference evidence="6" key="1">
    <citation type="submission" date="2022-05" db="EMBL/GenBank/DDBJ databases">
        <authorList>
            <person name="Pankratov T."/>
        </authorList>
    </citation>
    <scope>NUCLEOTIDE SEQUENCE</scope>
    <source>
        <strain evidence="6">BP6-180914</strain>
    </source>
</reference>
<protein>
    <submittedName>
        <fullName evidence="6">GFA family protein</fullName>
    </submittedName>
</protein>
<evidence type="ECO:0000256" key="4">
    <source>
        <dbReference type="ARBA" id="ARBA00023239"/>
    </source>
</evidence>
<dbReference type="AlphaFoldDB" id="A0AA42CKF5"/>
<proteinExistence type="inferred from homology"/>
<dbReference type="Proteomes" id="UP001165667">
    <property type="component" value="Unassembled WGS sequence"/>
</dbReference>
<dbReference type="EMBL" id="JAMOIM010000016">
    <property type="protein sequence ID" value="MCW6510489.1"/>
    <property type="molecule type" value="Genomic_DNA"/>
</dbReference>
<dbReference type="Gene3D" id="2.170.150.70">
    <property type="match status" value="1"/>
</dbReference>
<dbReference type="InterPro" id="IPR011057">
    <property type="entry name" value="Mss4-like_sf"/>
</dbReference>
<dbReference type="InterPro" id="IPR006913">
    <property type="entry name" value="CENP-V/GFA"/>
</dbReference>
<evidence type="ECO:0000256" key="3">
    <source>
        <dbReference type="ARBA" id="ARBA00022833"/>
    </source>
</evidence>
<sequence length="164" mass="18435">MPLHLEGSCHCRCVTFSVASHTPVPYQLCYCSICRKTAGGGGYAINIMGDKSSLVVKGEKAIRVYQAEINEEDGSCRKSKGQRNFCGSCGAALWLWDPTWPELVHPFASIIDTALPNASERTHLMLRFKPHWVVPKIGPKDKTFDLYPDASIEEWHRERGLWID</sequence>
<keyword evidence="7" id="KW-1185">Reference proteome</keyword>
<evidence type="ECO:0000256" key="1">
    <source>
        <dbReference type="ARBA" id="ARBA00005495"/>
    </source>
</evidence>
<dbReference type="GO" id="GO:0016846">
    <property type="term" value="F:carbon-sulfur lyase activity"/>
    <property type="evidence" value="ECO:0007669"/>
    <property type="project" value="InterPro"/>
</dbReference>
<accession>A0AA42CKF5</accession>
<dbReference type="SUPFAM" id="SSF51316">
    <property type="entry name" value="Mss4-like"/>
    <property type="match status" value="1"/>
</dbReference>
<keyword evidence="2" id="KW-0479">Metal-binding</keyword>
<evidence type="ECO:0000313" key="7">
    <source>
        <dbReference type="Proteomes" id="UP001165667"/>
    </source>
</evidence>
<feature type="domain" description="CENP-V/GFA" evidence="5">
    <location>
        <begin position="5"/>
        <end position="156"/>
    </location>
</feature>
<dbReference type="GO" id="GO:0046872">
    <property type="term" value="F:metal ion binding"/>
    <property type="evidence" value="ECO:0007669"/>
    <property type="project" value="UniProtKB-KW"/>
</dbReference>
<evidence type="ECO:0000313" key="6">
    <source>
        <dbReference type="EMBL" id="MCW6510489.1"/>
    </source>
</evidence>
<keyword evidence="3" id="KW-0862">Zinc</keyword>
<dbReference type="PROSITE" id="PS51891">
    <property type="entry name" value="CENP_V_GFA"/>
    <property type="match status" value="1"/>
</dbReference>
<organism evidence="6 7">
    <name type="scientific">Lichenifustis flavocetrariae</name>
    <dbReference type="NCBI Taxonomy" id="2949735"/>
    <lineage>
        <taxon>Bacteria</taxon>
        <taxon>Pseudomonadati</taxon>
        <taxon>Pseudomonadota</taxon>
        <taxon>Alphaproteobacteria</taxon>
        <taxon>Hyphomicrobiales</taxon>
        <taxon>Lichenihabitantaceae</taxon>
        <taxon>Lichenifustis</taxon>
    </lineage>
</organism>
<dbReference type="RefSeq" id="WP_282586869.1">
    <property type="nucleotide sequence ID" value="NZ_JAMOIM010000016.1"/>
</dbReference>
<evidence type="ECO:0000256" key="2">
    <source>
        <dbReference type="ARBA" id="ARBA00022723"/>
    </source>
</evidence>
<comment type="similarity">
    <text evidence="1">Belongs to the Gfa family.</text>
</comment>
<dbReference type="PANTHER" id="PTHR33337">
    <property type="entry name" value="GFA DOMAIN-CONTAINING PROTEIN"/>
    <property type="match status" value="1"/>
</dbReference>
<dbReference type="Pfam" id="PF04828">
    <property type="entry name" value="GFA"/>
    <property type="match status" value="1"/>
</dbReference>
<gene>
    <name evidence="6" type="ORF">M8523_20950</name>
</gene>
<dbReference type="PANTHER" id="PTHR33337:SF44">
    <property type="entry name" value="DUF636 DOMAIN PROTEIN (AFU_ORTHOLOGUE AFUA_1G09754)"/>
    <property type="match status" value="1"/>
</dbReference>